<evidence type="ECO:0000256" key="2">
    <source>
        <dbReference type="SAM" id="MobiDB-lite"/>
    </source>
</evidence>
<dbReference type="SUPFAM" id="SSF53335">
    <property type="entry name" value="S-adenosyl-L-methionine-dependent methyltransferases"/>
    <property type="match status" value="1"/>
</dbReference>
<reference evidence="3 4" key="1">
    <citation type="journal article" date="2018" name="Mycol. Prog.">
        <title>Coniella lustricola, a new species from submerged detritus.</title>
        <authorList>
            <person name="Raudabaugh D.B."/>
            <person name="Iturriaga T."/>
            <person name="Carver A."/>
            <person name="Mondo S."/>
            <person name="Pangilinan J."/>
            <person name="Lipzen A."/>
            <person name="He G."/>
            <person name="Amirebrahimi M."/>
            <person name="Grigoriev I.V."/>
            <person name="Miller A.N."/>
        </authorList>
    </citation>
    <scope>NUCLEOTIDE SEQUENCE [LARGE SCALE GENOMIC DNA]</scope>
    <source>
        <strain evidence="3 4">B22-T-1</strain>
    </source>
</reference>
<dbReference type="PANTHER" id="PTHR43591">
    <property type="entry name" value="METHYLTRANSFERASE"/>
    <property type="match status" value="1"/>
</dbReference>
<accession>A0A2T3AI54</accession>
<dbReference type="Proteomes" id="UP000241462">
    <property type="component" value="Unassembled WGS sequence"/>
</dbReference>
<sequence length="400" mass="45703">MRSETLMRSGGGQSRLTYLNHPHHQQQQQQQQHEYFHHHSQSVLPRLPMLISHKPLAGHQTSPQIAMTAPREGSGDMGQSTAQRQPTGSTIPDALSIQEHGRMFNAYRQGKYLMPNDGEEQNRLDLQHYVWQTMVHNRLNFAPIRDDSRVLDIGTGTGIWAIEFAKRYPKSTVVGTDISLIQPTYSLPMNCSFEREDAEDEWMFDAPFDYIRWRLMASCFRSYKDMIYKVYAHLAPGGWAEFHEWAYEACADNAETEEYYNGSALRKWLEYVVGGGASLGRDLRSPLHYRQWMIEAGFTEVTVRHFSVPLNGWPQEPAASTLGNMACVNCLQFVNSVTKFLLAGGLSRDALPAFVDEVRANVRDRRMRISFPSYVIYGRKPDAPATHHGESMRVDNILNM</sequence>
<dbReference type="Pfam" id="PF13489">
    <property type="entry name" value="Methyltransf_23"/>
    <property type="match status" value="1"/>
</dbReference>
<dbReference type="CDD" id="cd02440">
    <property type="entry name" value="AdoMet_MTases"/>
    <property type="match status" value="1"/>
</dbReference>
<comment type="similarity">
    <text evidence="1">Belongs to the methyltransferase superfamily. LaeA methyltransferase family.</text>
</comment>
<dbReference type="AlphaFoldDB" id="A0A2T3AI54"/>
<proteinExistence type="inferred from homology"/>
<feature type="compositionally biased region" description="Polar residues" evidence="2">
    <location>
        <begin position="77"/>
        <end position="90"/>
    </location>
</feature>
<dbReference type="InParanoid" id="A0A2T3AI54"/>
<evidence type="ECO:0000313" key="3">
    <source>
        <dbReference type="EMBL" id="PSR99123.1"/>
    </source>
</evidence>
<dbReference type="GO" id="GO:0008168">
    <property type="term" value="F:methyltransferase activity"/>
    <property type="evidence" value="ECO:0007669"/>
    <property type="project" value="UniProtKB-KW"/>
</dbReference>
<organism evidence="3 4">
    <name type="scientific">Coniella lustricola</name>
    <dbReference type="NCBI Taxonomy" id="2025994"/>
    <lineage>
        <taxon>Eukaryota</taxon>
        <taxon>Fungi</taxon>
        <taxon>Dikarya</taxon>
        <taxon>Ascomycota</taxon>
        <taxon>Pezizomycotina</taxon>
        <taxon>Sordariomycetes</taxon>
        <taxon>Sordariomycetidae</taxon>
        <taxon>Diaporthales</taxon>
        <taxon>Schizoparmaceae</taxon>
        <taxon>Coniella</taxon>
    </lineage>
</organism>
<dbReference type="STRING" id="2025994.A0A2T3AI54"/>
<dbReference type="GO" id="GO:0032259">
    <property type="term" value="P:methylation"/>
    <property type="evidence" value="ECO:0007669"/>
    <property type="project" value="UniProtKB-KW"/>
</dbReference>
<keyword evidence="4" id="KW-1185">Reference proteome</keyword>
<dbReference type="PANTHER" id="PTHR43591:SF102">
    <property type="entry name" value="S-ADENOSYL-L-METHIONINE-DEPENDENT METHYLTRANSFERASE"/>
    <property type="match status" value="1"/>
</dbReference>
<dbReference type="OrthoDB" id="2013972at2759"/>
<protein>
    <submittedName>
        <fullName evidence="3">S-adenosyl-L-methionine-dependent methyltransferase</fullName>
    </submittedName>
</protein>
<feature type="region of interest" description="Disordered" evidence="2">
    <location>
        <begin position="58"/>
        <end position="96"/>
    </location>
</feature>
<dbReference type="EMBL" id="KZ678386">
    <property type="protein sequence ID" value="PSR99123.1"/>
    <property type="molecule type" value="Genomic_DNA"/>
</dbReference>
<keyword evidence="3" id="KW-0489">Methyltransferase</keyword>
<name>A0A2T3AI54_9PEZI</name>
<keyword evidence="3" id="KW-0808">Transferase</keyword>
<evidence type="ECO:0000256" key="1">
    <source>
        <dbReference type="ARBA" id="ARBA00038158"/>
    </source>
</evidence>
<feature type="region of interest" description="Disordered" evidence="2">
    <location>
        <begin position="1"/>
        <end position="40"/>
    </location>
</feature>
<dbReference type="InterPro" id="IPR029063">
    <property type="entry name" value="SAM-dependent_MTases_sf"/>
</dbReference>
<gene>
    <name evidence="3" type="ORF">BD289DRAFT_424637</name>
</gene>
<evidence type="ECO:0000313" key="4">
    <source>
        <dbReference type="Proteomes" id="UP000241462"/>
    </source>
</evidence>
<dbReference type="Gene3D" id="3.40.50.150">
    <property type="entry name" value="Vaccinia Virus protein VP39"/>
    <property type="match status" value="1"/>
</dbReference>